<protein>
    <submittedName>
        <fullName evidence="1">Uncharacterized protein</fullName>
    </submittedName>
</protein>
<dbReference type="EMBL" id="ABYI02000027">
    <property type="protein sequence ID" value="EEG73393.1"/>
    <property type="molecule type" value="Genomic_DNA"/>
</dbReference>
<sequence length="48" mass="5981">MKKIEILSKQRLLFYYSILFKELLTLWRRKTNLPPENKIFIVEKTRKL</sequence>
<evidence type="ECO:0000313" key="1">
    <source>
        <dbReference type="EMBL" id="EEG73393.1"/>
    </source>
</evidence>
<dbReference type="STRING" id="553973.CLOHYLEM_06503"/>
<dbReference type="HOGENOM" id="CLU_3151264_0_0_9"/>
<comment type="caution">
    <text evidence="1">The sequence shown here is derived from an EMBL/GenBank/DDBJ whole genome shotgun (WGS) entry which is preliminary data.</text>
</comment>
<accession>C0C343</accession>
<dbReference type="AlphaFoldDB" id="C0C343"/>
<name>C0C343_9FIRM</name>
<keyword evidence="2" id="KW-1185">Reference proteome</keyword>
<organism evidence="1 2">
    <name type="scientific">[Clostridium] hylemonae DSM 15053</name>
    <dbReference type="NCBI Taxonomy" id="553973"/>
    <lineage>
        <taxon>Bacteria</taxon>
        <taxon>Bacillati</taxon>
        <taxon>Bacillota</taxon>
        <taxon>Clostridia</taxon>
        <taxon>Lachnospirales</taxon>
        <taxon>Lachnospiraceae</taxon>
    </lineage>
</organism>
<reference evidence="1" key="1">
    <citation type="submission" date="2009-02" db="EMBL/GenBank/DDBJ databases">
        <authorList>
            <person name="Fulton L."/>
            <person name="Clifton S."/>
            <person name="Fulton B."/>
            <person name="Xu J."/>
            <person name="Minx P."/>
            <person name="Pepin K.H."/>
            <person name="Johnson M."/>
            <person name="Bhonagiri V."/>
            <person name="Nash W.E."/>
            <person name="Mardis E.R."/>
            <person name="Wilson R.K."/>
        </authorList>
    </citation>
    <scope>NUCLEOTIDE SEQUENCE [LARGE SCALE GENOMIC DNA]</scope>
    <source>
        <strain evidence="1">DSM 15053</strain>
    </source>
</reference>
<evidence type="ECO:0000313" key="2">
    <source>
        <dbReference type="Proteomes" id="UP000004893"/>
    </source>
</evidence>
<dbReference type="Proteomes" id="UP000004893">
    <property type="component" value="Unassembled WGS sequence"/>
</dbReference>
<gene>
    <name evidence="1" type="ORF">CLOHYLEM_06503</name>
</gene>
<reference evidence="1" key="2">
    <citation type="submission" date="2013-06" db="EMBL/GenBank/DDBJ databases">
        <title>Draft genome sequence of Clostridium hylemonae (DSM 15053).</title>
        <authorList>
            <person name="Sudarsanam P."/>
            <person name="Ley R."/>
            <person name="Guruge J."/>
            <person name="Turnbaugh P.J."/>
            <person name="Mahowald M."/>
            <person name="Liep D."/>
            <person name="Gordon J."/>
        </authorList>
    </citation>
    <scope>NUCLEOTIDE SEQUENCE</scope>
    <source>
        <strain evidence="1">DSM 15053</strain>
    </source>
</reference>
<proteinExistence type="predicted"/>